<proteinExistence type="predicted"/>
<reference evidence="2" key="1">
    <citation type="submission" date="2025-08" db="UniProtKB">
        <authorList>
            <consortium name="RefSeq"/>
        </authorList>
    </citation>
    <scope>IDENTIFICATION</scope>
</reference>
<gene>
    <name evidence="2" type="primary">Thap8</name>
</gene>
<name>A0ABM1UJE6_MICOH</name>
<sequence>MGHEHWVPSCHCCLCCLCSERFTPSCFQGRWGVGHLRPDVLLSIFQNQIRTRSTEMPVALPLPPGQEVSSTPLELSSMASGPVHFMVLGSSSETMLLTPCPSRMLPQGQDL</sequence>
<evidence type="ECO:0000313" key="2">
    <source>
        <dbReference type="RefSeq" id="XP_026642108.1"/>
    </source>
</evidence>
<dbReference type="GeneID" id="113457662"/>
<evidence type="ECO:0000313" key="1">
    <source>
        <dbReference type="Proteomes" id="UP000694915"/>
    </source>
</evidence>
<keyword evidence="1" id="KW-1185">Reference proteome</keyword>
<protein>
    <submittedName>
        <fullName evidence="2">THAP domain-containing protein 8</fullName>
    </submittedName>
</protein>
<dbReference type="RefSeq" id="XP_026642108.1">
    <property type="nucleotide sequence ID" value="XM_026786307.1"/>
</dbReference>
<accession>A0ABM1UJE6</accession>
<dbReference type="Proteomes" id="UP000694915">
    <property type="component" value="Linkage group LG4"/>
</dbReference>
<organism evidence="1 2">
    <name type="scientific">Microtus ochrogaster</name>
    <name type="common">Prairie vole</name>
    <dbReference type="NCBI Taxonomy" id="79684"/>
    <lineage>
        <taxon>Eukaryota</taxon>
        <taxon>Metazoa</taxon>
        <taxon>Chordata</taxon>
        <taxon>Craniata</taxon>
        <taxon>Vertebrata</taxon>
        <taxon>Euteleostomi</taxon>
        <taxon>Mammalia</taxon>
        <taxon>Eutheria</taxon>
        <taxon>Euarchontoglires</taxon>
        <taxon>Glires</taxon>
        <taxon>Rodentia</taxon>
        <taxon>Myomorpha</taxon>
        <taxon>Muroidea</taxon>
        <taxon>Cricetidae</taxon>
        <taxon>Arvicolinae</taxon>
        <taxon>Microtus</taxon>
    </lineage>
</organism>